<evidence type="ECO:0000259" key="8">
    <source>
        <dbReference type="PROSITE" id="PS51349"/>
    </source>
</evidence>
<dbReference type="Pfam" id="PF00173">
    <property type="entry name" value="Cyt-b5"/>
    <property type="match status" value="1"/>
</dbReference>
<organism evidence="9 10">
    <name type="scientific">Perkinsus olseni</name>
    <name type="common">Perkinsus atlanticus</name>
    <dbReference type="NCBI Taxonomy" id="32597"/>
    <lineage>
        <taxon>Eukaryota</taxon>
        <taxon>Sar</taxon>
        <taxon>Alveolata</taxon>
        <taxon>Perkinsozoa</taxon>
        <taxon>Perkinsea</taxon>
        <taxon>Perkinsida</taxon>
        <taxon>Perkinsidae</taxon>
        <taxon>Perkinsus</taxon>
    </lineage>
</organism>
<dbReference type="GO" id="GO:0020037">
    <property type="term" value="F:heme binding"/>
    <property type="evidence" value="ECO:0007669"/>
    <property type="project" value="InterPro"/>
</dbReference>
<keyword evidence="4" id="KW-0560">Oxidoreductase</keyword>
<evidence type="ECO:0000256" key="5">
    <source>
        <dbReference type="ARBA" id="ARBA00023004"/>
    </source>
</evidence>
<dbReference type="GO" id="GO:0004019">
    <property type="term" value="F:adenylosuccinate synthase activity"/>
    <property type="evidence" value="ECO:0007669"/>
    <property type="project" value="InterPro"/>
</dbReference>
<dbReference type="InterPro" id="IPR018506">
    <property type="entry name" value="Cyt_B5_heme-BS"/>
</dbReference>
<feature type="compositionally biased region" description="Polar residues" evidence="6">
    <location>
        <begin position="203"/>
        <end position="216"/>
    </location>
</feature>
<evidence type="ECO:0000256" key="2">
    <source>
        <dbReference type="ARBA" id="ARBA00022617"/>
    </source>
</evidence>
<keyword evidence="10" id="KW-1185">Reference proteome</keyword>
<dbReference type="InterPro" id="IPR008259">
    <property type="entry name" value="FMN_hydac_DH_AS"/>
</dbReference>
<dbReference type="OMA" id="RKYVQHA"/>
<dbReference type="InterPro" id="IPR001199">
    <property type="entry name" value="Cyt_B5-like_heme/steroid-bd"/>
</dbReference>
<dbReference type="EMBL" id="JABANO010036040">
    <property type="protein sequence ID" value="KAF4702472.1"/>
    <property type="molecule type" value="Genomic_DNA"/>
</dbReference>
<dbReference type="Pfam" id="PF01070">
    <property type="entry name" value="FMN_dh"/>
    <property type="match status" value="1"/>
</dbReference>
<proteinExistence type="predicted"/>
<dbReference type="InterPro" id="IPR013785">
    <property type="entry name" value="Aldolase_TIM"/>
</dbReference>
<dbReference type="InterPro" id="IPR000262">
    <property type="entry name" value="FMN-dep_DH"/>
</dbReference>
<dbReference type="InterPro" id="IPR037396">
    <property type="entry name" value="FMN_HAD"/>
</dbReference>
<feature type="region of interest" description="Disordered" evidence="6">
    <location>
        <begin position="187"/>
        <end position="217"/>
    </location>
</feature>
<evidence type="ECO:0000259" key="7">
    <source>
        <dbReference type="PROSITE" id="PS50255"/>
    </source>
</evidence>
<comment type="cofactor">
    <cofactor evidence="1">
        <name>FMN</name>
        <dbReference type="ChEBI" id="CHEBI:58210"/>
    </cofactor>
</comment>
<dbReference type="Gene3D" id="3.90.170.10">
    <property type="entry name" value="Adenylosuccinate Synthetase, subunit A, domain 3"/>
    <property type="match status" value="1"/>
</dbReference>
<evidence type="ECO:0000256" key="6">
    <source>
        <dbReference type="SAM" id="MobiDB-lite"/>
    </source>
</evidence>
<keyword evidence="3" id="KW-0479">Metal-binding</keyword>
<dbReference type="Gene3D" id="3.10.120.10">
    <property type="entry name" value="Cytochrome b5-like heme/steroid binding domain"/>
    <property type="match status" value="1"/>
</dbReference>
<dbReference type="GO" id="GO:0006164">
    <property type="term" value="P:purine nucleotide biosynthetic process"/>
    <property type="evidence" value="ECO:0007669"/>
    <property type="project" value="InterPro"/>
</dbReference>
<accession>A0A7J6Q2T7</accession>
<evidence type="ECO:0000256" key="3">
    <source>
        <dbReference type="ARBA" id="ARBA00022723"/>
    </source>
</evidence>
<dbReference type="PROSITE" id="PS00191">
    <property type="entry name" value="CYTOCHROME_B5_1"/>
    <property type="match status" value="1"/>
</dbReference>
<evidence type="ECO:0000256" key="4">
    <source>
        <dbReference type="ARBA" id="ARBA00023002"/>
    </source>
</evidence>
<evidence type="ECO:0000313" key="10">
    <source>
        <dbReference type="Proteomes" id="UP000553632"/>
    </source>
</evidence>
<dbReference type="SUPFAM" id="SSF55856">
    <property type="entry name" value="Cytochrome b5-like heme/steroid binding domain"/>
    <property type="match status" value="1"/>
</dbReference>
<keyword evidence="2" id="KW-0349">Heme</keyword>
<comment type="caution">
    <text evidence="9">The sequence shown here is derived from an EMBL/GenBank/DDBJ whole genome shotgun (WGS) entry which is preliminary data.</text>
</comment>
<dbReference type="Proteomes" id="UP000553632">
    <property type="component" value="Unassembled WGS sequence"/>
</dbReference>
<dbReference type="InterPro" id="IPR042111">
    <property type="entry name" value="Adenylosuccinate_synth_dom3"/>
</dbReference>
<dbReference type="Pfam" id="PF00709">
    <property type="entry name" value="Adenylsucc_synt"/>
    <property type="match status" value="1"/>
</dbReference>
<dbReference type="PANTHER" id="PTHR10578:SF148">
    <property type="entry name" value="L-LACTATE DEHYDROGENASE (CYTOCHROME)"/>
    <property type="match status" value="1"/>
</dbReference>
<dbReference type="GO" id="GO:0046872">
    <property type="term" value="F:metal ion binding"/>
    <property type="evidence" value="ECO:0007669"/>
    <property type="project" value="UniProtKB-KW"/>
</dbReference>
<name>A0A7J6Q2T7_PEROL</name>
<dbReference type="PROSITE" id="PS51349">
    <property type="entry name" value="FMN_HYDROXY_ACID_DH_2"/>
    <property type="match status" value="1"/>
</dbReference>
<gene>
    <name evidence="9" type="primary">CYB2_3</name>
    <name evidence="9" type="ORF">FOZ63_011610</name>
</gene>
<dbReference type="PRINTS" id="PR00363">
    <property type="entry name" value="CYTOCHROMEB5"/>
</dbReference>
<dbReference type="GO" id="GO:0000166">
    <property type="term" value="F:nucleotide binding"/>
    <property type="evidence" value="ECO:0007669"/>
    <property type="project" value="InterPro"/>
</dbReference>
<dbReference type="InterPro" id="IPR001114">
    <property type="entry name" value="Adenylosuccinate_synthetase"/>
</dbReference>
<dbReference type="InterPro" id="IPR027417">
    <property type="entry name" value="P-loop_NTPase"/>
</dbReference>
<feature type="domain" description="FMN hydroxy acid dehydrogenase" evidence="8">
    <location>
        <begin position="221"/>
        <end position="601"/>
    </location>
</feature>
<dbReference type="GO" id="GO:0016491">
    <property type="term" value="F:oxidoreductase activity"/>
    <property type="evidence" value="ECO:0007669"/>
    <property type="project" value="UniProtKB-KW"/>
</dbReference>
<dbReference type="SUPFAM" id="SSF51395">
    <property type="entry name" value="FMN-linked oxidoreductases"/>
    <property type="match status" value="1"/>
</dbReference>
<keyword evidence="5" id="KW-0408">Iron</keyword>
<dbReference type="PANTHER" id="PTHR10578">
    <property type="entry name" value="S -2-HYDROXY-ACID OXIDASE-RELATED"/>
    <property type="match status" value="1"/>
</dbReference>
<dbReference type="SUPFAM" id="SSF52540">
    <property type="entry name" value="P-loop containing nucleoside triphosphate hydrolases"/>
    <property type="match status" value="1"/>
</dbReference>
<sequence>MKKLLVCTAYEIDGKKLEDGYYPSTIQELEKVKPVYTEMEGWTEDISNVKCFAELPAAAQKYIEALEEWTGVPVSWIGLTAWAPGPGGNCSSAALCPGEIVLAGQRVRLAISAVSSGLIRFLCLNDKSKVYDLTDFLTEHPGGSAILLRHSGKDATKEFEKFHSEDMIERVLPDSVIVGDFEEVGAGEAAPQSTVDDEEETPKASSAGNSTVASTEGESEVTIDMMLNAMDFKAVAEKKVSPEGWAYLYSAAGDEFSYAENEDAFARIAMVPRVLVDVSKVDCSTVVLGRHFDVPFYMTAVAMAKLYDRDGEKCVARGVSKMKRAGIDMPYMVPTLASCGLRDIMSACDPSLAKWYQLYVNPSEKVVESMTTRIVDYGFAALFITVDAPELGMRERDMRVKVRQSAAVQGEAKQETSGVARAISSFISQSLCWENIPKISTMAREKAAKREGKIDIFLKGIHSPVDAVRAYRERHRLGVRGIVVSNHGARQVDTVKSGVQMLYECTRALGKAGWRGRSDPEFSVFVDGGVRRGTDILKCIALGASAVGVGRPFMTAMAAFGDEGMVRLASLLREDIITNMRLLGCRTLDELNEDFLDARAMEHPPPGKVRARY</sequence>
<evidence type="ECO:0000313" key="9">
    <source>
        <dbReference type="EMBL" id="KAF4702472.1"/>
    </source>
</evidence>
<dbReference type="PROSITE" id="PS00557">
    <property type="entry name" value="FMN_HYDROXY_ACID_DH_1"/>
    <property type="match status" value="1"/>
</dbReference>
<reference evidence="9 10" key="1">
    <citation type="submission" date="2020-04" db="EMBL/GenBank/DDBJ databases">
        <title>Perkinsus olseni comparative genomics.</title>
        <authorList>
            <person name="Bogema D.R."/>
        </authorList>
    </citation>
    <scope>NUCLEOTIDE SEQUENCE [LARGE SCALE GENOMIC DNA]</scope>
    <source>
        <strain evidence="9 10">ATCC PRA-207</strain>
    </source>
</reference>
<dbReference type="Gene3D" id="3.20.20.70">
    <property type="entry name" value="Aldolase class I"/>
    <property type="match status" value="1"/>
</dbReference>
<protein>
    <submittedName>
        <fullName evidence="9">Cytochrome b2, mitochondrial</fullName>
    </submittedName>
</protein>
<dbReference type="PROSITE" id="PS50255">
    <property type="entry name" value="CYTOCHROME_B5_2"/>
    <property type="match status" value="1"/>
</dbReference>
<dbReference type="InterPro" id="IPR036400">
    <property type="entry name" value="Cyt_B5-like_heme/steroid_sf"/>
</dbReference>
<dbReference type="AlphaFoldDB" id="A0A7J6Q2T7"/>
<feature type="domain" description="Cytochrome b5 heme-binding" evidence="7">
    <location>
        <begin position="121"/>
        <end position="182"/>
    </location>
</feature>
<evidence type="ECO:0000256" key="1">
    <source>
        <dbReference type="ARBA" id="ARBA00001917"/>
    </source>
</evidence>
<dbReference type="SMART" id="SM01117">
    <property type="entry name" value="Cyt-b5"/>
    <property type="match status" value="1"/>
</dbReference>